<dbReference type="Proteomes" id="UP000195062">
    <property type="component" value="Unassembled WGS sequence"/>
</dbReference>
<accession>A0A251XHK4</accession>
<feature type="compositionally biased region" description="Low complexity" evidence="1">
    <location>
        <begin position="91"/>
        <end position="108"/>
    </location>
</feature>
<evidence type="ECO:0008006" key="4">
    <source>
        <dbReference type="Google" id="ProtNLM"/>
    </source>
</evidence>
<sequence length="108" mass="11389">MDNWRADLAWLGQRCDEGNVIIAGDFNATLDHMSRYGGAPTERDQVTDLGKCVDAGRASGNGAVGTWPTGLPRSSARPSTTSWPRPDGRSRASVSSRTATAPAATTAR</sequence>
<name>A0A251XHK4_CLAMM</name>
<keyword evidence="3" id="KW-1185">Reference proteome</keyword>
<reference evidence="2 3" key="1">
    <citation type="submission" date="2016-08" db="EMBL/GenBank/DDBJ databases">
        <title>Genome sequence of Clavibacter michiganensis subsp. michiganensis strain CASJ007.</title>
        <authorList>
            <person name="Thapa S.P."/>
            <person name="Coaker G."/>
        </authorList>
    </citation>
    <scope>NUCLEOTIDE SEQUENCE [LARGE SCALE GENOMIC DNA]</scope>
    <source>
        <strain evidence="2">CASJ007</strain>
    </source>
</reference>
<proteinExistence type="predicted"/>
<dbReference type="InterPro" id="IPR036691">
    <property type="entry name" value="Endo/exonu/phosph_ase_sf"/>
</dbReference>
<evidence type="ECO:0000313" key="3">
    <source>
        <dbReference type="Proteomes" id="UP000195062"/>
    </source>
</evidence>
<comment type="caution">
    <text evidence="2">The sequence shown here is derived from an EMBL/GenBank/DDBJ whole genome shotgun (WGS) entry which is preliminary data.</text>
</comment>
<dbReference type="SUPFAM" id="SSF56219">
    <property type="entry name" value="DNase I-like"/>
    <property type="match status" value="1"/>
</dbReference>
<dbReference type="EMBL" id="MDHH01000003">
    <property type="protein sequence ID" value="OUE01532.1"/>
    <property type="molecule type" value="Genomic_DNA"/>
</dbReference>
<protein>
    <recommendedName>
        <fullName evidence="4">Endonuclease/exonuclease/phosphatase domain-containing protein</fullName>
    </recommendedName>
</protein>
<organism evidence="2 3">
    <name type="scientific">Clavibacter michiganensis subsp. michiganensis</name>
    <dbReference type="NCBI Taxonomy" id="33013"/>
    <lineage>
        <taxon>Bacteria</taxon>
        <taxon>Bacillati</taxon>
        <taxon>Actinomycetota</taxon>
        <taxon>Actinomycetes</taxon>
        <taxon>Micrococcales</taxon>
        <taxon>Microbacteriaceae</taxon>
        <taxon>Clavibacter</taxon>
    </lineage>
</organism>
<evidence type="ECO:0000256" key="1">
    <source>
        <dbReference type="SAM" id="MobiDB-lite"/>
    </source>
</evidence>
<dbReference type="AlphaFoldDB" id="A0A251XHK4"/>
<evidence type="ECO:0000313" key="2">
    <source>
        <dbReference type="EMBL" id="OUE01532.1"/>
    </source>
</evidence>
<dbReference type="GO" id="GO:0003824">
    <property type="term" value="F:catalytic activity"/>
    <property type="evidence" value="ECO:0007669"/>
    <property type="project" value="InterPro"/>
</dbReference>
<feature type="region of interest" description="Disordered" evidence="1">
    <location>
        <begin position="57"/>
        <end position="108"/>
    </location>
</feature>
<gene>
    <name evidence="2" type="ORF">CMMCAS07_14580</name>
</gene>